<gene>
    <name evidence="8" type="ORF">VNI00_007851</name>
</gene>
<dbReference type="InterPro" id="IPR036291">
    <property type="entry name" value="NAD(P)-bd_dom_sf"/>
</dbReference>
<evidence type="ECO:0000259" key="7">
    <source>
        <dbReference type="Pfam" id="PF00107"/>
    </source>
</evidence>
<evidence type="ECO:0000313" key="8">
    <source>
        <dbReference type="EMBL" id="KAK7044134.1"/>
    </source>
</evidence>
<dbReference type="PANTHER" id="PTHR43161">
    <property type="entry name" value="SORBITOL DEHYDROGENASE"/>
    <property type="match status" value="1"/>
</dbReference>
<keyword evidence="4" id="KW-0862">Zinc</keyword>
<feature type="domain" description="Alcohol dehydrogenase-like C-terminal" evidence="7">
    <location>
        <begin position="199"/>
        <end position="331"/>
    </location>
</feature>
<dbReference type="GO" id="GO:0046872">
    <property type="term" value="F:metal ion binding"/>
    <property type="evidence" value="ECO:0007669"/>
    <property type="project" value="UniProtKB-KW"/>
</dbReference>
<organism evidence="8 9">
    <name type="scientific">Paramarasmius palmivorus</name>
    <dbReference type="NCBI Taxonomy" id="297713"/>
    <lineage>
        <taxon>Eukaryota</taxon>
        <taxon>Fungi</taxon>
        <taxon>Dikarya</taxon>
        <taxon>Basidiomycota</taxon>
        <taxon>Agaricomycotina</taxon>
        <taxon>Agaricomycetes</taxon>
        <taxon>Agaricomycetidae</taxon>
        <taxon>Agaricales</taxon>
        <taxon>Marasmiineae</taxon>
        <taxon>Marasmiaceae</taxon>
        <taxon>Paramarasmius</taxon>
    </lineage>
</organism>
<dbReference type="GO" id="GO:0006062">
    <property type="term" value="P:sorbitol catabolic process"/>
    <property type="evidence" value="ECO:0007669"/>
    <property type="project" value="TreeGrafter"/>
</dbReference>
<dbReference type="Proteomes" id="UP001383192">
    <property type="component" value="Unassembled WGS sequence"/>
</dbReference>
<comment type="cofactor">
    <cofactor evidence="1">
        <name>Zn(2+)</name>
        <dbReference type="ChEBI" id="CHEBI:29105"/>
    </cofactor>
</comment>
<dbReference type="GO" id="GO:0003939">
    <property type="term" value="F:L-iditol 2-dehydrogenase (NAD+) activity"/>
    <property type="evidence" value="ECO:0007669"/>
    <property type="project" value="TreeGrafter"/>
</dbReference>
<evidence type="ECO:0000256" key="4">
    <source>
        <dbReference type="ARBA" id="ARBA00022833"/>
    </source>
</evidence>
<keyword evidence="3" id="KW-0479">Metal-binding</keyword>
<protein>
    <recommendedName>
        <fullName evidence="7">Alcohol dehydrogenase-like C-terminal domain-containing protein</fullName>
    </recommendedName>
</protein>
<dbReference type="FunFam" id="3.40.50.720:FF:000068">
    <property type="entry name" value="Sorbitol dehydrogenase"/>
    <property type="match status" value="1"/>
</dbReference>
<comment type="caution">
    <text evidence="8">The sequence shown here is derived from an EMBL/GenBank/DDBJ whole genome shotgun (WGS) entry which is preliminary data.</text>
</comment>
<evidence type="ECO:0000256" key="3">
    <source>
        <dbReference type="ARBA" id="ARBA00022723"/>
    </source>
</evidence>
<keyword evidence="6" id="KW-0520">NAD</keyword>
<evidence type="ECO:0000313" key="9">
    <source>
        <dbReference type="Proteomes" id="UP001383192"/>
    </source>
</evidence>
<dbReference type="Gene3D" id="3.90.180.10">
    <property type="entry name" value="Medium-chain alcohol dehydrogenases, catalytic domain"/>
    <property type="match status" value="1"/>
</dbReference>
<dbReference type="EMBL" id="JAYKXP010000026">
    <property type="protein sequence ID" value="KAK7044134.1"/>
    <property type="molecule type" value="Genomic_DNA"/>
</dbReference>
<comment type="similarity">
    <text evidence="2">Belongs to the zinc-containing alcohol dehydrogenase family.</text>
</comment>
<evidence type="ECO:0000256" key="6">
    <source>
        <dbReference type="ARBA" id="ARBA00023027"/>
    </source>
</evidence>
<sequence length="373" mass="40669">MPAISQAFAETSAPQVLKQNGTLGHVPQRLMDKLSLGGVVSDGVFRHAPGPNSKPNVALWVTKEHQLYQEEIPYPVCGPNDWARVVWRDLGGGFRRQESQTWRSGLYRTGSDVLAVQAMHIRTLQSVPICEVQRNTSIAWDYGTIHITPCSVPPQFPRIPDTMSFAQAALVEPLSVAVGAISRAQPQLGQPVLVCGAGPIGLAAALCARAAGAHPICITDLEESRLDQAKQLGFNLTLKIDLGWDRLEASEKIRELMGSECIPEIAFECTGAQSSIVSAIYALVDGGTLLQVGCGKPDVELPLMAMGFREVNIVTSFRYKQTWPTVIRLLNDGILGEADKLITHTFSLEKTIDAFETCIRRESKSIKVQIVDD</sequence>
<dbReference type="PANTHER" id="PTHR43161:SF12">
    <property type="entry name" value="L-ARABINITOL 4-DEHYDROGENASE"/>
    <property type="match status" value="1"/>
</dbReference>
<reference evidence="8 9" key="1">
    <citation type="submission" date="2024-01" db="EMBL/GenBank/DDBJ databases">
        <title>A draft genome for a cacao thread blight-causing isolate of Paramarasmius palmivorus.</title>
        <authorList>
            <person name="Baruah I.K."/>
            <person name="Bukari Y."/>
            <person name="Amoako-Attah I."/>
            <person name="Meinhardt L.W."/>
            <person name="Bailey B.A."/>
            <person name="Cohen S.P."/>
        </authorList>
    </citation>
    <scope>NUCLEOTIDE SEQUENCE [LARGE SCALE GENOMIC DNA]</scope>
    <source>
        <strain evidence="8 9">GH-12</strain>
    </source>
</reference>
<dbReference type="Gene3D" id="3.40.50.720">
    <property type="entry name" value="NAD(P)-binding Rossmann-like Domain"/>
    <property type="match status" value="1"/>
</dbReference>
<name>A0AAW0CZE0_9AGAR</name>
<evidence type="ECO:0000256" key="2">
    <source>
        <dbReference type="ARBA" id="ARBA00008072"/>
    </source>
</evidence>
<evidence type="ECO:0000256" key="5">
    <source>
        <dbReference type="ARBA" id="ARBA00023002"/>
    </source>
</evidence>
<keyword evidence="5" id="KW-0560">Oxidoreductase</keyword>
<accession>A0AAW0CZE0</accession>
<proteinExistence type="inferred from homology"/>
<dbReference type="SUPFAM" id="SSF51735">
    <property type="entry name" value="NAD(P)-binding Rossmann-fold domains"/>
    <property type="match status" value="1"/>
</dbReference>
<dbReference type="InterPro" id="IPR013149">
    <property type="entry name" value="ADH-like_C"/>
</dbReference>
<dbReference type="Pfam" id="PF00107">
    <property type="entry name" value="ADH_zinc_N"/>
    <property type="match status" value="1"/>
</dbReference>
<evidence type="ECO:0000256" key="1">
    <source>
        <dbReference type="ARBA" id="ARBA00001947"/>
    </source>
</evidence>
<keyword evidence="9" id="KW-1185">Reference proteome</keyword>
<dbReference type="AlphaFoldDB" id="A0AAW0CZE0"/>